<dbReference type="AlphaFoldDB" id="A0A1Y2ML80"/>
<dbReference type="InterPro" id="IPR028082">
    <property type="entry name" value="Peripla_BP_I"/>
</dbReference>
<dbReference type="Gene3D" id="3.40.50.2300">
    <property type="match status" value="2"/>
</dbReference>
<dbReference type="CDD" id="cd01392">
    <property type="entry name" value="HTH_LacI"/>
    <property type="match status" value="1"/>
</dbReference>
<organism evidence="5 6">
    <name type="scientific">Pseudonocardia autotrophica</name>
    <name type="common">Amycolata autotrophica</name>
    <name type="synonym">Nocardia autotrophica</name>
    <dbReference type="NCBI Taxonomy" id="2074"/>
    <lineage>
        <taxon>Bacteria</taxon>
        <taxon>Bacillati</taxon>
        <taxon>Actinomycetota</taxon>
        <taxon>Actinomycetes</taxon>
        <taxon>Pseudonocardiales</taxon>
        <taxon>Pseudonocardiaceae</taxon>
        <taxon>Pseudonocardia</taxon>
    </lineage>
</organism>
<accession>A0A1Y2ML80</accession>
<comment type="caution">
    <text evidence="5">The sequence shown here is derived from an EMBL/GenBank/DDBJ whole genome shotgun (WGS) entry which is preliminary data.</text>
</comment>
<evidence type="ECO:0000313" key="6">
    <source>
        <dbReference type="Proteomes" id="UP000194360"/>
    </source>
</evidence>
<keyword evidence="3" id="KW-0804">Transcription</keyword>
<evidence type="ECO:0000313" key="5">
    <source>
        <dbReference type="EMBL" id="OSY35902.1"/>
    </source>
</evidence>
<keyword evidence="2" id="KW-0238">DNA-binding</keyword>
<dbReference type="InterPro" id="IPR010982">
    <property type="entry name" value="Lambda_DNA-bd_dom_sf"/>
</dbReference>
<gene>
    <name evidence="5" type="primary">cytR_7</name>
    <name evidence="5" type="ORF">BG845_05739</name>
</gene>
<dbReference type="Proteomes" id="UP000194360">
    <property type="component" value="Unassembled WGS sequence"/>
</dbReference>
<dbReference type="SMART" id="SM00354">
    <property type="entry name" value="HTH_LACI"/>
    <property type="match status" value="1"/>
</dbReference>
<evidence type="ECO:0000256" key="2">
    <source>
        <dbReference type="ARBA" id="ARBA00023125"/>
    </source>
</evidence>
<dbReference type="Pfam" id="PF00356">
    <property type="entry name" value="LacI"/>
    <property type="match status" value="1"/>
</dbReference>
<dbReference type="GO" id="GO:0000976">
    <property type="term" value="F:transcription cis-regulatory region binding"/>
    <property type="evidence" value="ECO:0007669"/>
    <property type="project" value="TreeGrafter"/>
</dbReference>
<dbReference type="EMBL" id="MIGB01000045">
    <property type="protein sequence ID" value="OSY35902.1"/>
    <property type="molecule type" value="Genomic_DNA"/>
</dbReference>
<dbReference type="STRING" id="2074.BG845_05739"/>
<protein>
    <submittedName>
        <fullName evidence="5">HTH-type transcriptional repressor CytR</fullName>
    </submittedName>
</protein>
<dbReference type="GO" id="GO:0003700">
    <property type="term" value="F:DNA-binding transcription factor activity"/>
    <property type="evidence" value="ECO:0007669"/>
    <property type="project" value="TreeGrafter"/>
</dbReference>
<proteinExistence type="predicted"/>
<dbReference type="Gene3D" id="1.10.260.40">
    <property type="entry name" value="lambda repressor-like DNA-binding domains"/>
    <property type="match status" value="1"/>
</dbReference>
<dbReference type="PANTHER" id="PTHR30146">
    <property type="entry name" value="LACI-RELATED TRANSCRIPTIONAL REPRESSOR"/>
    <property type="match status" value="1"/>
</dbReference>
<feature type="domain" description="HTH lacI-type" evidence="4">
    <location>
        <begin position="7"/>
        <end position="62"/>
    </location>
</feature>
<dbReference type="PROSITE" id="PS50932">
    <property type="entry name" value="HTH_LACI_2"/>
    <property type="match status" value="1"/>
</dbReference>
<reference evidence="5 6" key="1">
    <citation type="submission" date="2016-09" db="EMBL/GenBank/DDBJ databases">
        <title>Pseudonocardia autotrophica DSM535, a candidate organism with high potential of specific P450 cytochromes.</title>
        <authorList>
            <person name="Grumaz C."/>
            <person name="Vainshtein Y."/>
            <person name="Kirstahler P."/>
            <person name="Sohn K."/>
        </authorList>
    </citation>
    <scope>NUCLEOTIDE SEQUENCE [LARGE SCALE GENOMIC DNA]</scope>
    <source>
        <strain evidence="5 6">DSM 535</strain>
    </source>
</reference>
<dbReference type="InterPro" id="IPR046335">
    <property type="entry name" value="LacI/GalR-like_sensor"/>
</dbReference>
<keyword evidence="1" id="KW-0805">Transcription regulation</keyword>
<dbReference type="Pfam" id="PF13377">
    <property type="entry name" value="Peripla_BP_3"/>
    <property type="match status" value="1"/>
</dbReference>
<dbReference type="InterPro" id="IPR000843">
    <property type="entry name" value="HTH_LacI"/>
</dbReference>
<dbReference type="PANTHER" id="PTHR30146:SF109">
    <property type="entry name" value="HTH-TYPE TRANSCRIPTIONAL REGULATOR GALS"/>
    <property type="match status" value="1"/>
</dbReference>
<keyword evidence="6" id="KW-1185">Reference proteome</keyword>
<dbReference type="CDD" id="cd06267">
    <property type="entry name" value="PBP1_LacI_sugar_binding-like"/>
    <property type="match status" value="1"/>
</dbReference>
<dbReference type="SUPFAM" id="SSF53822">
    <property type="entry name" value="Periplasmic binding protein-like I"/>
    <property type="match status" value="1"/>
</dbReference>
<evidence type="ECO:0000259" key="4">
    <source>
        <dbReference type="PROSITE" id="PS50932"/>
    </source>
</evidence>
<name>A0A1Y2ML80_PSEAH</name>
<sequence>MGRRGRVTQADVARAAGTSTAVVSYVLNEGSRPISAATREKVLRAIEEVGYRPNGVARALASGSTRTLGLVVPELANQFFATLAHALEAEASKYGLVLLLGDSAESVARERELVDTFVARQVDGLIYVGVGPHDAVQAATSAGLAVVVLDRTTDDERTASVVIDNVGGARAATEHLLGHGRRRLGALLGPRDVPTSRARRTGWLDALTAHGVPADEGHVRWAAFSRAGGYRAGLELLRTDPAPDAVFVASEDQALGLLCAAAELGVAVPGDLAVASFDGTDASRFSVPPLTTVAPRFDEIARRTIELLRAGASTPGAEICASDLVIRASCGCPWPTGADTVPPPSTDER</sequence>
<evidence type="ECO:0000256" key="3">
    <source>
        <dbReference type="ARBA" id="ARBA00023163"/>
    </source>
</evidence>
<dbReference type="SUPFAM" id="SSF47413">
    <property type="entry name" value="lambda repressor-like DNA-binding domains"/>
    <property type="match status" value="1"/>
</dbReference>
<evidence type="ECO:0000256" key="1">
    <source>
        <dbReference type="ARBA" id="ARBA00023015"/>
    </source>
</evidence>